<dbReference type="RefSeq" id="XP_065667319.1">
    <property type="nucleotide sequence ID" value="XM_065811247.1"/>
</dbReference>
<evidence type="ECO:0000313" key="2">
    <source>
        <dbReference type="RefSeq" id="XP_065667319.1"/>
    </source>
</evidence>
<dbReference type="GeneID" id="136087772"/>
<protein>
    <submittedName>
        <fullName evidence="2">Uncharacterized protein LOC136087772</fullName>
    </submittedName>
</protein>
<name>A0ABM4CZD1_HYDVU</name>
<sequence>MIQNKRVATCIYSMMRELATCISCRSQIGKFCDGKTTVGPKLYHFETFLIKPATRFSNVCECLLCQIAKLKGKEKHPFSKFQDSEPTLPQQASQSAEKRCTKCLPIIKRGLPHNCTLGTHHENLRKIAAADPVRAEQVASTVLVSKSASPNGTIRLSQTSGKMLSLRRGPSSAQQIFKEPLTTENMVQIQQNTGLSNNGMRKLGSVLNQVSPVRFVVSL</sequence>
<evidence type="ECO:0000313" key="1">
    <source>
        <dbReference type="Proteomes" id="UP001652625"/>
    </source>
</evidence>
<accession>A0ABM4CZD1</accession>
<proteinExistence type="predicted"/>
<reference evidence="2" key="1">
    <citation type="submission" date="2025-08" db="UniProtKB">
        <authorList>
            <consortium name="RefSeq"/>
        </authorList>
    </citation>
    <scope>IDENTIFICATION</scope>
</reference>
<organism evidence="1 2">
    <name type="scientific">Hydra vulgaris</name>
    <name type="common">Hydra</name>
    <name type="synonym">Hydra attenuata</name>
    <dbReference type="NCBI Taxonomy" id="6087"/>
    <lineage>
        <taxon>Eukaryota</taxon>
        <taxon>Metazoa</taxon>
        <taxon>Cnidaria</taxon>
        <taxon>Hydrozoa</taxon>
        <taxon>Hydroidolina</taxon>
        <taxon>Anthoathecata</taxon>
        <taxon>Aplanulata</taxon>
        <taxon>Hydridae</taxon>
        <taxon>Hydra</taxon>
    </lineage>
</organism>
<dbReference type="Proteomes" id="UP001652625">
    <property type="component" value="Chromosome 12"/>
</dbReference>
<gene>
    <name evidence="2" type="primary">LOC136087772</name>
</gene>
<keyword evidence="1" id="KW-1185">Reference proteome</keyword>